<dbReference type="KEGG" id="cbae:COR50_20735"/>
<dbReference type="EMBL" id="CP023777">
    <property type="protein sequence ID" value="ATL49408.1"/>
    <property type="molecule type" value="Genomic_DNA"/>
</dbReference>
<organism evidence="1 2">
    <name type="scientific">Chitinophaga caeni</name>
    <dbReference type="NCBI Taxonomy" id="2029983"/>
    <lineage>
        <taxon>Bacteria</taxon>
        <taxon>Pseudomonadati</taxon>
        <taxon>Bacteroidota</taxon>
        <taxon>Chitinophagia</taxon>
        <taxon>Chitinophagales</taxon>
        <taxon>Chitinophagaceae</taxon>
        <taxon>Chitinophaga</taxon>
    </lineage>
</organism>
<name>A0A291QZN5_9BACT</name>
<keyword evidence="2" id="KW-1185">Reference proteome</keyword>
<dbReference type="AlphaFoldDB" id="A0A291QZN5"/>
<reference evidence="1 2" key="1">
    <citation type="submission" date="2017-10" db="EMBL/GenBank/DDBJ databases">
        <title>Paenichitinophaga pekingensis gen. nov., sp. nov., isolated from activated sludge.</title>
        <authorList>
            <person name="Jin D."/>
            <person name="Kong X."/>
            <person name="Deng Y."/>
            <person name="Bai Z."/>
        </authorList>
    </citation>
    <scope>NUCLEOTIDE SEQUENCE [LARGE SCALE GENOMIC DNA]</scope>
    <source>
        <strain evidence="1 2">13</strain>
    </source>
</reference>
<protein>
    <submittedName>
        <fullName evidence="1">Uncharacterized protein</fullName>
    </submittedName>
</protein>
<dbReference type="Proteomes" id="UP000220133">
    <property type="component" value="Chromosome"/>
</dbReference>
<accession>A0A291QZN5</accession>
<gene>
    <name evidence="1" type="ORF">COR50_20735</name>
</gene>
<proteinExistence type="predicted"/>
<evidence type="ECO:0000313" key="1">
    <source>
        <dbReference type="EMBL" id="ATL49408.1"/>
    </source>
</evidence>
<evidence type="ECO:0000313" key="2">
    <source>
        <dbReference type="Proteomes" id="UP000220133"/>
    </source>
</evidence>
<sequence length="102" mass="11963">MKDLTRIRNHEMKDNISFDIWAAISLESVNDISLQYLENKGPVNRPGWFGMDKDNNFLIVNHKGRRFFWTSGNFDIRTINSFHCCPTKIALNLLGFLIWSRT</sequence>